<organism evidence="1 2">
    <name type="scientific">Rhizobium bangladeshense</name>
    <dbReference type="NCBI Taxonomy" id="1138189"/>
    <lineage>
        <taxon>Bacteria</taxon>
        <taxon>Pseudomonadati</taxon>
        <taxon>Pseudomonadota</taxon>
        <taxon>Alphaproteobacteria</taxon>
        <taxon>Hyphomicrobiales</taxon>
        <taxon>Rhizobiaceae</taxon>
        <taxon>Rhizobium/Agrobacterium group</taxon>
        <taxon>Rhizobium</taxon>
    </lineage>
</organism>
<gene>
    <name evidence="1" type="ORF">HJA87_06200</name>
</gene>
<reference evidence="1 2" key="1">
    <citation type="submission" date="2020-06" db="EMBL/GenBank/DDBJ databases">
        <title>Global-level population genomics: horizontal gene transfer, symbiosis and evolution in Rhizobia.</title>
        <authorList>
            <person name="Gai Y."/>
        </authorList>
    </citation>
    <scope>NUCLEOTIDE SEQUENCE [LARGE SCALE GENOMIC DNA]</scope>
    <source>
        <strain evidence="1 2">PLR6_1b</strain>
    </source>
</reference>
<evidence type="ECO:0000313" key="2">
    <source>
        <dbReference type="Proteomes" id="UP000720124"/>
    </source>
</evidence>
<evidence type="ECO:0000313" key="1">
    <source>
        <dbReference type="EMBL" id="MBY3589475.1"/>
    </source>
</evidence>
<protein>
    <submittedName>
        <fullName evidence="1">Uncharacterized protein</fullName>
    </submittedName>
</protein>
<keyword evidence="2" id="KW-1185">Reference proteome</keyword>
<comment type="caution">
    <text evidence="1">The sequence shown here is derived from an EMBL/GenBank/DDBJ whole genome shotgun (WGS) entry which is preliminary data.</text>
</comment>
<sequence length="79" mass="9503">MLDITKIPTEEFPLNWERYNRLMDELRDAARGFARLGELGWPGGRDFDRRLMEIWSQLHSVWDDIQETERRLREQPVSG</sequence>
<dbReference type="Proteomes" id="UP000720124">
    <property type="component" value="Unassembled WGS sequence"/>
</dbReference>
<accession>A0ABS7LE09</accession>
<name>A0ABS7LE09_9HYPH</name>
<dbReference type="RefSeq" id="WP_222012189.1">
    <property type="nucleotide sequence ID" value="NZ_JABTXI010000002.1"/>
</dbReference>
<proteinExistence type="predicted"/>
<dbReference type="EMBL" id="JABTXI010000002">
    <property type="protein sequence ID" value="MBY3589475.1"/>
    <property type="molecule type" value="Genomic_DNA"/>
</dbReference>